<dbReference type="Proteomes" id="UP000887104">
    <property type="component" value="Unassembled WGS sequence"/>
</dbReference>
<dbReference type="EMBL" id="BPEY01000227">
    <property type="protein sequence ID" value="GIU52753.1"/>
    <property type="molecule type" value="Genomic_DNA"/>
</dbReference>
<evidence type="ECO:0000313" key="1">
    <source>
        <dbReference type="EMBL" id="GIU52753.1"/>
    </source>
</evidence>
<proteinExistence type="predicted"/>
<comment type="caution">
    <text evidence="1">The sequence shown here is derived from an EMBL/GenBank/DDBJ whole genome shotgun (WGS) entry which is preliminary data.</text>
</comment>
<reference evidence="1" key="1">
    <citation type="submission" date="2021-05" db="EMBL/GenBank/DDBJ databases">
        <title>Molecular characterization for Shewanella algae harboring chromosomal blaOXA-55-like strains isolated from clinical and environment sample.</title>
        <authorList>
            <person name="Ohama Y."/>
            <person name="Aoki K."/>
            <person name="Harada S."/>
            <person name="Moriya K."/>
            <person name="Ishii Y."/>
            <person name="Tateda K."/>
        </authorList>
    </citation>
    <scope>NUCLEOTIDE SEQUENCE</scope>
    <source>
        <strain evidence="1">JCM 11563</strain>
    </source>
</reference>
<evidence type="ECO:0000313" key="2">
    <source>
        <dbReference type="Proteomes" id="UP000887104"/>
    </source>
</evidence>
<dbReference type="RefSeq" id="WP_220783596.1">
    <property type="nucleotide sequence ID" value="NZ_BPEY01000227.1"/>
</dbReference>
<protein>
    <submittedName>
        <fullName evidence="1">Uncharacterized protein</fullName>
    </submittedName>
</protein>
<accession>A0ABQ4PS04</accession>
<name>A0ABQ4PS04_9GAMM</name>
<sequence>MNNMNHLRLSQFTNSDEGSWSAVSDIGKIYNSKLFTQNEYMRVENLYINAIHNVLDVVGCGNFRISMYEDKRGYENVEARIFNIDDPYVKIRGGEYISNHLLYTLCRLCLRELMWLRLESDNGCYITFGYDFCVRMGIPENMEVLSVIPDGIFLNKMDDDPHE</sequence>
<keyword evidence="2" id="KW-1185">Reference proteome</keyword>
<organism evidence="1 2">
    <name type="scientific">Shewanella sairae</name>
    <dbReference type="NCBI Taxonomy" id="190310"/>
    <lineage>
        <taxon>Bacteria</taxon>
        <taxon>Pseudomonadati</taxon>
        <taxon>Pseudomonadota</taxon>
        <taxon>Gammaproteobacteria</taxon>
        <taxon>Alteromonadales</taxon>
        <taxon>Shewanellaceae</taxon>
        <taxon>Shewanella</taxon>
    </lineage>
</organism>
<gene>
    <name evidence="1" type="ORF">TUM4438_46180</name>
</gene>